<name>A0A6P1EHI4_LENHI</name>
<reference evidence="1 2" key="1">
    <citation type="submission" date="2019-12" db="EMBL/GenBank/DDBJ databases">
        <title>Lactobacillus hilgardii FLUB.</title>
        <authorList>
            <person name="Gustaw K."/>
        </authorList>
    </citation>
    <scope>NUCLEOTIDE SEQUENCE [LARGE SCALE GENOMIC DNA]</scope>
    <source>
        <strain evidence="1 2">FLUB</strain>
    </source>
</reference>
<sequence>MTSPATANAKSSYKIVKIKTYSTRVPFYVKGSGNVYMWNASHSKKILNLKNHPRSQWYRAKSVILKHGSSNRVYYKLVLGGHYKFWQGYVRRSQLAKGYGPNYSGHARVGYYKLTRALQLTGRTYHNKVVSGSLPKGTIIRAATYVSKQKTWLNISLDGLSHQTRSKLNFMLYITSDLLYANKDLNPQAPNYLTPVSEPAYIIPAPQRDNDAKTSPNWRTDLYPGKTSEYWDQVLPILRLTTDGYVEYYAHPTFQNSYLSSNDNPTASEKITHYETSGNQTTIYYANHLDGFNDQKTGSNTDQQYKLTIENQKKVVTVNKRDANGTIFSTTSYGQFLIGGRPFHSLDYTDD</sequence>
<evidence type="ECO:0000313" key="2">
    <source>
        <dbReference type="Proteomes" id="UP000465035"/>
    </source>
</evidence>
<dbReference type="Proteomes" id="UP000465035">
    <property type="component" value="Chromosome"/>
</dbReference>
<dbReference type="EMBL" id="CP047121">
    <property type="protein sequence ID" value="QHB53454.1"/>
    <property type="molecule type" value="Genomic_DNA"/>
</dbReference>
<accession>A0A6P1EHI4</accession>
<gene>
    <name evidence="1" type="ORF">GQR93_12415</name>
</gene>
<proteinExistence type="predicted"/>
<protein>
    <submittedName>
        <fullName evidence="1">Uncharacterized protein</fullName>
    </submittedName>
</protein>
<organism evidence="1 2">
    <name type="scientific">Lentilactobacillus hilgardii</name>
    <name type="common">Lactobacillus hilgardii</name>
    <dbReference type="NCBI Taxonomy" id="1588"/>
    <lineage>
        <taxon>Bacteria</taxon>
        <taxon>Bacillati</taxon>
        <taxon>Bacillota</taxon>
        <taxon>Bacilli</taxon>
        <taxon>Lactobacillales</taxon>
        <taxon>Lactobacillaceae</taxon>
        <taxon>Lentilactobacillus</taxon>
    </lineage>
</organism>
<evidence type="ECO:0000313" key="1">
    <source>
        <dbReference type="EMBL" id="QHB53454.1"/>
    </source>
</evidence>
<dbReference type="AlphaFoldDB" id="A0A6P1EHI4"/>